<feature type="transmembrane region" description="Helical" evidence="8">
    <location>
        <begin position="252"/>
        <end position="272"/>
    </location>
</feature>
<evidence type="ECO:0000256" key="7">
    <source>
        <dbReference type="ARBA" id="ARBA00023136"/>
    </source>
</evidence>
<evidence type="ECO:0000256" key="4">
    <source>
        <dbReference type="ARBA" id="ARBA00022475"/>
    </source>
</evidence>
<comment type="similarity">
    <text evidence="2">Belongs to the binding-protein-dependent transport system permease family. CysTW subfamily.</text>
</comment>
<dbReference type="PANTHER" id="PTHR42929">
    <property type="entry name" value="INNER MEMBRANE ABC TRANSPORTER PERMEASE PROTEIN YDCU-RELATED-RELATED"/>
    <property type="match status" value="1"/>
</dbReference>
<feature type="transmembrane region" description="Helical" evidence="8">
    <location>
        <begin position="202"/>
        <end position="223"/>
    </location>
</feature>
<evidence type="ECO:0000256" key="3">
    <source>
        <dbReference type="ARBA" id="ARBA00022448"/>
    </source>
</evidence>
<evidence type="ECO:0000256" key="5">
    <source>
        <dbReference type="ARBA" id="ARBA00022692"/>
    </source>
</evidence>
<dbReference type="OrthoDB" id="8404154at2"/>
<dbReference type="GO" id="GO:0005886">
    <property type="term" value="C:plasma membrane"/>
    <property type="evidence" value="ECO:0007669"/>
    <property type="project" value="UniProtKB-SubCell"/>
</dbReference>
<dbReference type="KEGG" id="pami:JCM7686_2803"/>
<evidence type="ECO:0000313" key="10">
    <source>
        <dbReference type="EMBL" id="AGT09859.1"/>
    </source>
</evidence>
<keyword evidence="3" id="KW-0813">Transport</keyword>
<sequence length="276" mass="29239">MSLRTTLRNWAGLLPFLAFALAFELAPIGVLMRSAFTVEGSLGLGNFSRALTPVMQQAFVNSLGLALASALLGTALGLIVARAITTSRSATTQNMLTALADVTANFGGAPLAFAFVITLGSTGIITLLLKQVGIDLYPAFRIYSLSGLVIAYTYFQLPLAILLMIPALLGLRREWSEAATSLGATGRDYWLRVALPILRPSLLGCFFLLFANAFGAYATAWTLTGSAVNLVTVQIAALARGEVQFDPALADALATLSLAVMLVAVGLCQMMMRRRA</sequence>
<feature type="transmembrane region" description="Helical" evidence="8">
    <location>
        <begin position="64"/>
        <end position="85"/>
    </location>
</feature>
<proteinExistence type="inferred from homology"/>
<gene>
    <name evidence="10" type="ORF">JCM7686_2803</name>
</gene>
<name>S5XR27_PARAH</name>
<comment type="subcellular location">
    <subcellularLocation>
        <location evidence="1">Cell membrane</location>
        <topology evidence="1">Multi-pass membrane protein</topology>
    </subcellularLocation>
</comment>
<accession>S5XR27</accession>
<feature type="transmembrane region" description="Helical" evidence="8">
    <location>
        <begin position="106"/>
        <end position="129"/>
    </location>
</feature>
<dbReference type="HOGENOM" id="CLU_016047_18_6_5"/>
<dbReference type="STRING" id="1367847.JCM7686_2803"/>
<evidence type="ECO:0000259" key="9">
    <source>
        <dbReference type="PROSITE" id="PS50928"/>
    </source>
</evidence>
<dbReference type="GO" id="GO:0055085">
    <property type="term" value="P:transmembrane transport"/>
    <property type="evidence" value="ECO:0007669"/>
    <property type="project" value="InterPro"/>
</dbReference>
<keyword evidence="7 8" id="KW-0472">Membrane</keyword>
<dbReference type="Proteomes" id="UP000015480">
    <property type="component" value="Chromosome"/>
</dbReference>
<dbReference type="InterPro" id="IPR035906">
    <property type="entry name" value="MetI-like_sf"/>
</dbReference>
<keyword evidence="11" id="KW-1185">Reference proteome</keyword>
<evidence type="ECO:0000256" key="2">
    <source>
        <dbReference type="ARBA" id="ARBA00007069"/>
    </source>
</evidence>
<dbReference type="PATRIC" id="fig|1367847.3.peg.2809"/>
<dbReference type="InterPro" id="IPR000515">
    <property type="entry name" value="MetI-like"/>
</dbReference>
<evidence type="ECO:0000313" key="11">
    <source>
        <dbReference type="Proteomes" id="UP000015480"/>
    </source>
</evidence>
<evidence type="ECO:0000256" key="1">
    <source>
        <dbReference type="ARBA" id="ARBA00004651"/>
    </source>
</evidence>
<keyword evidence="6 8" id="KW-1133">Transmembrane helix</keyword>
<dbReference type="SUPFAM" id="SSF161098">
    <property type="entry name" value="MetI-like"/>
    <property type="match status" value="1"/>
</dbReference>
<organism evidence="10 11">
    <name type="scientific">Paracoccus aminophilus JCM 7686</name>
    <dbReference type="NCBI Taxonomy" id="1367847"/>
    <lineage>
        <taxon>Bacteria</taxon>
        <taxon>Pseudomonadati</taxon>
        <taxon>Pseudomonadota</taxon>
        <taxon>Alphaproteobacteria</taxon>
        <taxon>Rhodobacterales</taxon>
        <taxon>Paracoccaceae</taxon>
        <taxon>Paracoccus</taxon>
    </lineage>
</organism>
<protein>
    <submittedName>
        <fullName evidence="10">Spermidine/putrescine transport system, permease protein</fullName>
    </submittedName>
</protein>
<dbReference type="RefSeq" id="WP_020951497.1">
    <property type="nucleotide sequence ID" value="NC_022041.1"/>
</dbReference>
<dbReference type="PANTHER" id="PTHR42929:SF1">
    <property type="entry name" value="INNER MEMBRANE ABC TRANSPORTER PERMEASE PROTEIN YDCU-RELATED"/>
    <property type="match status" value="1"/>
</dbReference>
<feature type="domain" description="ABC transmembrane type-1" evidence="9">
    <location>
        <begin position="59"/>
        <end position="266"/>
    </location>
</feature>
<dbReference type="CDD" id="cd06261">
    <property type="entry name" value="TM_PBP2"/>
    <property type="match status" value="1"/>
</dbReference>
<dbReference type="PROSITE" id="PS50928">
    <property type="entry name" value="ABC_TM1"/>
    <property type="match status" value="1"/>
</dbReference>
<dbReference type="Gene3D" id="1.10.3720.10">
    <property type="entry name" value="MetI-like"/>
    <property type="match status" value="1"/>
</dbReference>
<keyword evidence="5 8" id="KW-0812">Transmembrane</keyword>
<evidence type="ECO:0000256" key="6">
    <source>
        <dbReference type="ARBA" id="ARBA00022989"/>
    </source>
</evidence>
<dbReference type="AlphaFoldDB" id="S5XR27"/>
<feature type="transmembrane region" description="Helical" evidence="8">
    <location>
        <begin position="149"/>
        <end position="171"/>
    </location>
</feature>
<dbReference type="EMBL" id="CP006650">
    <property type="protein sequence ID" value="AGT09859.1"/>
    <property type="molecule type" value="Genomic_DNA"/>
</dbReference>
<dbReference type="eggNOG" id="COG4132">
    <property type="taxonomic scope" value="Bacteria"/>
</dbReference>
<keyword evidence="4" id="KW-1003">Cell membrane</keyword>
<evidence type="ECO:0000256" key="8">
    <source>
        <dbReference type="SAM" id="Phobius"/>
    </source>
</evidence>
<reference evidence="10 11" key="1">
    <citation type="journal article" date="2014" name="BMC Genomics">
        <title>Architecture and functions of a multipartite genome of the methylotrophic bacterium Paracoccus aminophilus JCM 7686, containing primary and secondary chromids.</title>
        <authorList>
            <person name="Dziewit L."/>
            <person name="Czarnecki J."/>
            <person name="Wibberg D."/>
            <person name="Radlinska M."/>
            <person name="Mrozek P."/>
            <person name="Szymczak M."/>
            <person name="Schluter A."/>
            <person name="Puhler A."/>
            <person name="Bartosik D."/>
        </authorList>
    </citation>
    <scope>NUCLEOTIDE SEQUENCE [LARGE SCALE GENOMIC DNA]</scope>
    <source>
        <strain evidence="10">JCM 7686</strain>
    </source>
</reference>